<evidence type="ECO:0000313" key="1">
    <source>
        <dbReference type="EMBL" id="ERN01845.1"/>
    </source>
</evidence>
<dbReference type="Gramene" id="ERN01845">
    <property type="protein sequence ID" value="ERN01845"/>
    <property type="gene ID" value="AMTR_s00089p00087290"/>
</dbReference>
<accession>W1P4G1</accession>
<name>W1P4G1_AMBTC</name>
<organism evidence="1 2">
    <name type="scientific">Amborella trichopoda</name>
    <dbReference type="NCBI Taxonomy" id="13333"/>
    <lineage>
        <taxon>Eukaryota</taxon>
        <taxon>Viridiplantae</taxon>
        <taxon>Streptophyta</taxon>
        <taxon>Embryophyta</taxon>
        <taxon>Tracheophyta</taxon>
        <taxon>Spermatophyta</taxon>
        <taxon>Magnoliopsida</taxon>
        <taxon>Amborellales</taxon>
        <taxon>Amborellaceae</taxon>
        <taxon>Amborella</taxon>
    </lineage>
</organism>
<evidence type="ECO:0000313" key="2">
    <source>
        <dbReference type="Proteomes" id="UP000017836"/>
    </source>
</evidence>
<reference evidence="2" key="1">
    <citation type="journal article" date="2013" name="Science">
        <title>The Amborella genome and the evolution of flowering plants.</title>
        <authorList>
            <consortium name="Amborella Genome Project"/>
        </authorList>
    </citation>
    <scope>NUCLEOTIDE SEQUENCE [LARGE SCALE GENOMIC DNA]</scope>
</reference>
<dbReference type="AlphaFoldDB" id="W1P4G1"/>
<dbReference type="Proteomes" id="UP000017836">
    <property type="component" value="Unassembled WGS sequence"/>
</dbReference>
<sequence length="79" mass="9296">MAIKVDSKEKVEEDSVGMWLRKFERPKSTGSTCEKWMFFKALRSSKSDAKDRSLVGRLSNSLEWRLRRFVRGKRLNTGR</sequence>
<proteinExistence type="predicted"/>
<dbReference type="HOGENOM" id="CLU_2609273_0_0_1"/>
<keyword evidence="2" id="KW-1185">Reference proteome</keyword>
<gene>
    <name evidence="1" type="ORF">AMTR_s00089p00087290</name>
</gene>
<dbReference type="EMBL" id="KI394680">
    <property type="protein sequence ID" value="ERN01845.1"/>
    <property type="molecule type" value="Genomic_DNA"/>
</dbReference>
<protein>
    <submittedName>
        <fullName evidence="1">Uncharacterized protein</fullName>
    </submittedName>
</protein>